<dbReference type="EMBL" id="SOFI01000003">
    <property type="protein sequence ID" value="TFB79455.1"/>
    <property type="molecule type" value="Genomic_DNA"/>
</dbReference>
<protein>
    <submittedName>
        <fullName evidence="1">Exopolysaccharide biosynthesis protein</fullName>
    </submittedName>
</protein>
<comment type="caution">
    <text evidence="1">The sequence shown here is derived from an EMBL/GenBank/DDBJ whole genome shotgun (WGS) entry which is preliminary data.</text>
</comment>
<dbReference type="OrthoDB" id="5123754at2"/>
<dbReference type="InterPro" id="IPR051533">
    <property type="entry name" value="WaaL-like"/>
</dbReference>
<dbReference type="Proteomes" id="UP000298488">
    <property type="component" value="Unassembled WGS sequence"/>
</dbReference>
<dbReference type="AlphaFoldDB" id="A0A4R8VA89"/>
<proteinExistence type="predicted"/>
<evidence type="ECO:0000313" key="2">
    <source>
        <dbReference type="Proteomes" id="UP000298488"/>
    </source>
</evidence>
<dbReference type="PANTHER" id="PTHR37422">
    <property type="entry name" value="TEICHURONIC ACID BIOSYNTHESIS PROTEIN TUAE"/>
    <property type="match status" value="1"/>
</dbReference>
<evidence type="ECO:0000313" key="1">
    <source>
        <dbReference type="EMBL" id="TFB79455.1"/>
    </source>
</evidence>
<reference evidence="1 2" key="1">
    <citation type="submission" date="2019-03" db="EMBL/GenBank/DDBJ databases">
        <title>Genomics of glacier-inhabiting Cryobacterium strains.</title>
        <authorList>
            <person name="Liu Q."/>
            <person name="Xin Y.-H."/>
        </authorList>
    </citation>
    <scope>NUCLEOTIDE SEQUENCE [LARGE SCALE GENOMIC DNA]</scope>
    <source>
        <strain evidence="1 2">CGMCC 1.10440</strain>
    </source>
</reference>
<dbReference type="RefSeq" id="WP_104095327.1">
    <property type="nucleotide sequence ID" value="NZ_JACHBP010000001.1"/>
</dbReference>
<accession>A0A4R8VA89</accession>
<dbReference type="PANTHER" id="PTHR37422:SF13">
    <property type="entry name" value="LIPOPOLYSACCHARIDE BIOSYNTHESIS PROTEIN PA4999-RELATED"/>
    <property type="match status" value="1"/>
</dbReference>
<gene>
    <name evidence="1" type="ORF">E3N84_04945</name>
</gene>
<name>A0A4R8VA89_9MICO</name>
<organism evidence="1 2">
    <name type="scientific">Terrimesophilobacter mesophilus</name>
    <dbReference type="NCBI Taxonomy" id="433647"/>
    <lineage>
        <taxon>Bacteria</taxon>
        <taxon>Bacillati</taxon>
        <taxon>Actinomycetota</taxon>
        <taxon>Actinomycetes</taxon>
        <taxon>Micrococcales</taxon>
        <taxon>Microbacteriaceae</taxon>
        <taxon>Terrimesophilobacter</taxon>
    </lineage>
</organism>
<sequence>MKTGQRFDVFVAFLSSARFVTVLTTATIGVAALSYSVTQIIGWAGFFGVLGGLLALWAAILIVKRGEIEWNGLLPISLLVFFGWAFASVFWSGYQWVTLGGLAYLFAFSFLAVSVALLRDTIQIVRAFGDVLRLTIAISLIVEIFSGLLIDMPIRFLDITGDLDRLGPIQGIVGSRNQLGMIALVALVTFWAEWTTRSVRRGTGIGSIVSAGVTLVLSQSPVAIGATAVVGAAALALYGLRRAAPEYRRFWQFGLLGSSVIVLVLAWVFRSPIIGVLDATKDLDYRLNLWRRVMSLVSGHSVQGWGWIGAWRGDLVPFVAFQKLPGGAPDSAANAFFDVLLQLGVAGLALFLILVSLAFVRSWLLAVARRSIVFAWPALVLLAMITTSLAESAILVSFGWLTLVVCTVKASRELSWRQAFATEPGRPELPSEHRAP</sequence>
<keyword evidence="2" id="KW-1185">Reference proteome</keyword>